<dbReference type="InterPro" id="IPR051010">
    <property type="entry name" value="BCAA_transport"/>
</dbReference>
<keyword evidence="7" id="KW-1185">Reference proteome</keyword>
<evidence type="ECO:0000313" key="6">
    <source>
        <dbReference type="EMBL" id="GEO43043.1"/>
    </source>
</evidence>
<dbReference type="Pfam" id="PF13458">
    <property type="entry name" value="Peripla_BP_6"/>
    <property type="match status" value="1"/>
</dbReference>
<dbReference type="EMBL" id="BJYZ01000060">
    <property type="protein sequence ID" value="GEO43043.1"/>
    <property type="molecule type" value="Genomic_DNA"/>
</dbReference>
<comment type="caution">
    <text evidence="6">The sequence shown here is derived from an EMBL/GenBank/DDBJ whole genome shotgun (WGS) entry which is preliminary data.</text>
</comment>
<comment type="similarity">
    <text evidence="1">Belongs to the leucine-binding protein family.</text>
</comment>
<reference evidence="6 7" key="1">
    <citation type="submission" date="2019-07" db="EMBL/GenBank/DDBJ databases">
        <title>Whole genome shotgun sequence of Skermanella aerolata NBRC 106429.</title>
        <authorList>
            <person name="Hosoyama A."/>
            <person name="Uohara A."/>
            <person name="Ohji S."/>
            <person name="Ichikawa N."/>
        </authorList>
    </citation>
    <scope>NUCLEOTIDE SEQUENCE [LARGE SCALE GENOMIC DNA]</scope>
    <source>
        <strain evidence="6 7">NBRC 106429</strain>
    </source>
</reference>
<accession>A0A512E2T9</accession>
<dbReference type="SUPFAM" id="SSF53822">
    <property type="entry name" value="Periplasmic binding protein-like I"/>
    <property type="match status" value="1"/>
</dbReference>
<dbReference type="InterPro" id="IPR028082">
    <property type="entry name" value="Peripla_BP_I"/>
</dbReference>
<keyword evidence="2" id="KW-0813">Transport</keyword>
<keyword evidence="3" id="KW-0732">Signal</keyword>
<evidence type="ECO:0000256" key="3">
    <source>
        <dbReference type="ARBA" id="ARBA00022729"/>
    </source>
</evidence>
<dbReference type="Proteomes" id="UP000321523">
    <property type="component" value="Unassembled WGS sequence"/>
</dbReference>
<gene>
    <name evidence="6" type="ORF">SAE02_71910</name>
</gene>
<keyword evidence="4" id="KW-0029">Amino-acid transport</keyword>
<dbReference type="PANTHER" id="PTHR30483">
    <property type="entry name" value="LEUCINE-SPECIFIC-BINDING PROTEIN"/>
    <property type="match status" value="1"/>
</dbReference>
<proteinExistence type="inferred from homology"/>
<dbReference type="PRINTS" id="PR00337">
    <property type="entry name" value="LEUILEVALBP"/>
</dbReference>
<dbReference type="InterPro" id="IPR028081">
    <property type="entry name" value="Leu-bd"/>
</dbReference>
<evidence type="ECO:0000256" key="1">
    <source>
        <dbReference type="ARBA" id="ARBA00010062"/>
    </source>
</evidence>
<dbReference type="InterPro" id="IPR000709">
    <property type="entry name" value="Leu_Ile_Val-bd"/>
</dbReference>
<dbReference type="Gene3D" id="3.40.50.2300">
    <property type="match status" value="2"/>
</dbReference>
<evidence type="ECO:0000256" key="4">
    <source>
        <dbReference type="ARBA" id="ARBA00022970"/>
    </source>
</evidence>
<feature type="domain" description="Leucine-binding protein" evidence="5">
    <location>
        <begin position="31"/>
        <end position="359"/>
    </location>
</feature>
<dbReference type="PANTHER" id="PTHR30483:SF6">
    <property type="entry name" value="PERIPLASMIC BINDING PROTEIN OF ABC TRANSPORTER FOR NATURAL AMINO ACIDS"/>
    <property type="match status" value="1"/>
</dbReference>
<sequence length="395" mass="42449">MVNLRPSLATCLILGMGILPMMGVGTKAADEIVIGEIHPITGPATFYGLPESRGVQLAAEHINKAGGIKVGGKEYQIRIATEDDQASPTVGVAALRKLVSADVRFIVGPLASGVAPALKPIVERNDKLTQLIDGTIAENMTNGKNIFRNQATVSGYNVAVAELFKAKKYPSVAMMTDRFHAGFMNSQKELAGNLKEMGVSIASEDYYKLGDTDFSAALTNLRGRNAEVLLIRGYPAEGALITKQARQLGFTGQVVWEMVSPPSTVLKNITAAEMEGVFNCIPPTTEDYVKLGDEKAMALDKAYRAKYNEGPGELTALSYDAVYIFKAAFEKAGSLDNAAVNKAMAALKVSDIPELVTRYTPQPDGRLFAADGQVDLRGEVSVWRGEAWEPARLTD</sequence>
<evidence type="ECO:0000313" key="7">
    <source>
        <dbReference type="Proteomes" id="UP000321523"/>
    </source>
</evidence>
<evidence type="ECO:0000256" key="2">
    <source>
        <dbReference type="ARBA" id="ARBA00022448"/>
    </source>
</evidence>
<protein>
    <submittedName>
        <fullName evidence="6">Binding-protein-dependent transporter</fullName>
    </submittedName>
</protein>
<name>A0A512E2T9_9PROT</name>
<dbReference type="RefSeq" id="WP_211099499.1">
    <property type="nucleotide sequence ID" value="NZ_BJYZ01000060.1"/>
</dbReference>
<dbReference type="AlphaFoldDB" id="A0A512E2T9"/>
<evidence type="ECO:0000259" key="5">
    <source>
        <dbReference type="Pfam" id="PF13458"/>
    </source>
</evidence>
<dbReference type="GO" id="GO:0006865">
    <property type="term" value="P:amino acid transport"/>
    <property type="evidence" value="ECO:0007669"/>
    <property type="project" value="UniProtKB-KW"/>
</dbReference>
<organism evidence="6 7">
    <name type="scientific">Skermanella aerolata</name>
    <dbReference type="NCBI Taxonomy" id="393310"/>
    <lineage>
        <taxon>Bacteria</taxon>
        <taxon>Pseudomonadati</taxon>
        <taxon>Pseudomonadota</taxon>
        <taxon>Alphaproteobacteria</taxon>
        <taxon>Rhodospirillales</taxon>
        <taxon>Azospirillaceae</taxon>
        <taxon>Skermanella</taxon>
    </lineage>
</organism>